<gene>
    <name evidence="2" type="ORF">pdam_00016634</name>
</gene>
<feature type="region of interest" description="Disordered" evidence="1">
    <location>
        <begin position="62"/>
        <end position="91"/>
    </location>
</feature>
<dbReference type="AlphaFoldDB" id="A0A3M6TFR1"/>
<dbReference type="EMBL" id="RCHS01003680">
    <property type="protein sequence ID" value="RMX40181.1"/>
    <property type="molecule type" value="Genomic_DNA"/>
</dbReference>
<comment type="caution">
    <text evidence="2">The sequence shown here is derived from an EMBL/GenBank/DDBJ whole genome shotgun (WGS) entry which is preliminary data.</text>
</comment>
<evidence type="ECO:0000313" key="3">
    <source>
        <dbReference type="Proteomes" id="UP000275408"/>
    </source>
</evidence>
<dbReference type="Proteomes" id="UP000275408">
    <property type="component" value="Unassembled WGS sequence"/>
</dbReference>
<sequence length="144" mass="16285">MQGLIMAFAAAVKQEFAGTMARETASREHSANCFIKPMGGQRIRLKPDSVPTKFIFTIEKPKRKEPADRATLNTKKTKIEKSQQHSGPEPINIENTVPCDFQFLDMTMSKQTESFAADILEVFVGFIVFSFSFNKVRHDILNIK</sequence>
<accession>A0A3M6TFR1</accession>
<protein>
    <submittedName>
        <fullName evidence="2">Uncharacterized protein</fullName>
    </submittedName>
</protein>
<proteinExistence type="predicted"/>
<evidence type="ECO:0000256" key="1">
    <source>
        <dbReference type="SAM" id="MobiDB-lite"/>
    </source>
</evidence>
<organism evidence="2 3">
    <name type="scientific">Pocillopora damicornis</name>
    <name type="common">Cauliflower coral</name>
    <name type="synonym">Millepora damicornis</name>
    <dbReference type="NCBI Taxonomy" id="46731"/>
    <lineage>
        <taxon>Eukaryota</taxon>
        <taxon>Metazoa</taxon>
        <taxon>Cnidaria</taxon>
        <taxon>Anthozoa</taxon>
        <taxon>Hexacorallia</taxon>
        <taxon>Scleractinia</taxon>
        <taxon>Astrocoeniina</taxon>
        <taxon>Pocilloporidae</taxon>
        <taxon>Pocillopora</taxon>
    </lineage>
</organism>
<reference evidence="2 3" key="1">
    <citation type="journal article" date="2018" name="Sci. Rep.">
        <title>Comparative analysis of the Pocillopora damicornis genome highlights role of immune system in coral evolution.</title>
        <authorList>
            <person name="Cunning R."/>
            <person name="Bay R.A."/>
            <person name="Gillette P."/>
            <person name="Baker A.C."/>
            <person name="Traylor-Knowles N."/>
        </authorList>
    </citation>
    <scope>NUCLEOTIDE SEQUENCE [LARGE SCALE GENOMIC DNA]</scope>
    <source>
        <strain evidence="2">RSMAS</strain>
        <tissue evidence="2">Whole animal</tissue>
    </source>
</reference>
<evidence type="ECO:0000313" key="2">
    <source>
        <dbReference type="EMBL" id="RMX40181.1"/>
    </source>
</evidence>
<name>A0A3M6TFR1_POCDA</name>
<keyword evidence="3" id="KW-1185">Reference proteome</keyword>